<dbReference type="PANTHER" id="PTHR33352:SF3">
    <property type="entry name" value="SLR1612 PROTEIN"/>
    <property type="match status" value="1"/>
</dbReference>
<feature type="region of interest" description="Disordered" evidence="1">
    <location>
        <begin position="83"/>
        <end position="102"/>
    </location>
</feature>
<proteinExistence type="predicted"/>
<organism evidence="2 3">
    <name type="scientific">Dulcicalothrix desertica PCC 7102</name>
    <dbReference type="NCBI Taxonomy" id="232991"/>
    <lineage>
        <taxon>Bacteria</taxon>
        <taxon>Bacillati</taxon>
        <taxon>Cyanobacteriota</taxon>
        <taxon>Cyanophyceae</taxon>
        <taxon>Nostocales</taxon>
        <taxon>Calotrichaceae</taxon>
        <taxon>Dulcicalothrix</taxon>
    </lineage>
</organism>
<reference evidence="2" key="2">
    <citation type="journal article" date="2019" name="Genome Biol. Evol.">
        <title>Day and night: Metabolic profiles and evolutionary relationships of six axenic non-marine cyanobacteria.</title>
        <authorList>
            <person name="Will S.E."/>
            <person name="Henke P."/>
            <person name="Boedeker C."/>
            <person name="Huang S."/>
            <person name="Brinkmann H."/>
            <person name="Rohde M."/>
            <person name="Jarek M."/>
            <person name="Friedl T."/>
            <person name="Seufert S."/>
            <person name="Schumacher M."/>
            <person name="Overmann J."/>
            <person name="Neumann-Schaal M."/>
            <person name="Petersen J."/>
        </authorList>
    </citation>
    <scope>NUCLEOTIDE SEQUENCE [LARGE SCALE GENOMIC DNA]</scope>
    <source>
        <strain evidence="2">PCC 7102</strain>
    </source>
</reference>
<sequence>MRVPEYFWFNPFDPSDLAGFSFHSKTYQPIYPNAQGQLVSQVLGLTLVRWQGNYKGINNITWLRWATLDGQLLPNSEEIAELEKQRAEQQEQRAEQEKLRADNAESQLKQVAANLLKQGIPVEQVAQITGLPESQVTELGN</sequence>
<accession>A0A3S1ASX6</accession>
<reference evidence="2" key="1">
    <citation type="submission" date="2018-12" db="EMBL/GenBank/DDBJ databases">
        <authorList>
            <person name="Will S."/>
            <person name="Neumann-Schaal M."/>
            <person name="Henke P."/>
        </authorList>
    </citation>
    <scope>NUCLEOTIDE SEQUENCE</scope>
    <source>
        <strain evidence="2">PCC 7102</strain>
    </source>
</reference>
<dbReference type="EMBL" id="RSCL01000001">
    <property type="protein sequence ID" value="RUT10068.1"/>
    <property type="molecule type" value="Genomic_DNA"/>
</dbReference>
<dbReference type="AlphaFoldDB" id="A0A3S1ASX6"/>
<evidence type="ECO:0000313" key="3">
    <source>
        <dbReference type="Proteomes" id="UP000271624"/>
    </source>
</evidence>
<name>A0A3S1ASX6_9CYAN</name>
<dbReference type="PANTHER" id="PTHR33352">
    <property type="entry name" value="SLR1095 PROTEIN"/>
    <property type="match status" value="1"/>
</dbReference>
<dbReference type="Proteomes" id="UP000271624">
    <property type="component" value="Unassembled WGS sequence"/>
</dbReference>
<keyword evidence="3" id="KW-1185">Reference proteome</keyword>
<gene>
    <name evidence="2" type="ORF">DSM106972_005630</name>
</gene>
<evidence type="ECO:0000313" key="2">
    <source>
        <dbReference type="EMBL" id="RUT10068.1"/>
    </source>
</evidence>
<comment type="caution">
    <text evidence="2">The sequence shown here is derived from an EMBL/GenBank/DDBJ whole genome shotgun (WGS) entry which is preliminary data.</text>
</comment>
<protein>
    <submittedName>
        <fullName evidence="2">Uncharacterized protein</fullName>
    </submittedName>
</protein>
<evidence type="ECO:0000256" key="1">
    <source>
        <dbReference type="SAM" id="MobiDB-lite"/>
    </source>
</evidence>